<protein>
    <submittedName>
        <fullName evidence="4">Acyltransferase family protein</fullName>
        <ecNumber evidence="4">2.3.1.-</ecNumber>
    </submittedName>
</protein>
<dbReference type="GO" id="GO:0000271">
    <property type="term" value="P:polysaccharide biosynthetic process"/>
    <property type="evidence" value="ECO:0007669"/>
    <property type="project" value="TreeGrafter"/>
</dbReference>
<accession>A0A2N0B6U3</accession>
<organism evidence="5">
    <name type="scientific">Leptospira ellisii</name>
    <dbReference type="NCBI Taxonomy" id="2023197"/>
    <lineage>
        <taxon>Bacteria</taxon>
        <taxon>Pseudomonadati</taxon>
        <taxon>Spirochaetota</taxon>
        <taxon>Spirochaetia</taxon>
        <taxon>Leptospirales</taxon>
        <taxon>Leptospiraceae</taxon>
        <taxon>Leptospira</taxon>
    </lineage>
</organism>
<evidence type="ECO:0000259" key="2">
    <source>
        <dbReference type="Pfam" id="PF01757"/>
    </source>
</evidence>
<feature type="transmembrane region" description="Helical" evidence="1">
    <location>
        <begin position="96"/>
        <end position="118"/>
    </location>
</feature>
<feature type="transmembrane region" description="Helical" evidence="1">
    <location>
        <begin position="358"/>
        <end position="384"/>
    </location>
</feature>
<evidence type="ECO:0000313" key="5">
    <source>
        <dbReference type="EMBL" id="PJZ92282.1"/>
    </source>
</evidence>
<dbReference type="AlphaFoldDB" id="A0A2N0B6U3"/>
<keyword evidence="4" id="KW-0012">Acyltransferase</keyword>
<dbReference type="EMBL" id="NPEF02000003">
    <property type="protein sequence ID" value="MDV6234824.1"/>
    <property type="molecule type" value="Genomic_DNA"/>
</dbReference>
<dbReference type="InterPro" id="IPR043968">
    <property type="entry name" value="SGNH"/>
</dbReference>
<feature type="transmembrane region" description="Helical" evidence="1">
    <location>
        <begin position="257"/>
        <end position="273"/>
    </location>
</feature>
<keyword evidence="6" id="KW-1185">Reference proteome</keyword>
<dbReference type="Pfam" id="PF19040">
    <property type="entry name" value="SGNH"/>
    <property type="match status" value="1"/>
</dbReference>
<gene>
    <name evidence="4" type="ORF">CH379_004170</name>
    <name evidence="5" type="ORF">CH379_14050</name>
</gene>
<evidence type="ECO:0000313" key="6">
    <source>
        <dbReference type="Proteomes" id="UP000232122"/>
    </source>
</evidence>
<feature type="transmembrane region" description="Helical" evidence="1">
    <location>
        <begin position="315"/>
        <end position="338"/>
    </location>
</feature>
<reference evidence="4" key="3">
    <citation type="submission" date="2023-10" db="EMBL/GenBank/DDBJ databases">
        <authorList>
            <person name="Picardeau M."/>
            <person name="Thibeaux R."/>
        </authorList>
    </citation>
    <scope>NUCLEOTIDE SEQUENCE</scope>
    <source>
        <strain evidence="4">ATI7-C-A5</strain>
    </source>
</reference>
<dbReference type="RefSeq" id="WP_100765362.1">
    <property type="nucleotide sequence ID" value="NZ_NPEF02000003.1"/>
</dbReference>
<dbReference type="InterPro" id="IPR002656">
    <property type="entry name" value="Acyl_transf_3_dom"/>
</dbReference>
<evidence type="ECO:0000256" key="1">
    <source>
        <dbReference type="SAM" id="Phobius"/>
    </source>
</evidence>
<keyword evidence="1" id="KW-1133">Transmembrane helix</keyword>
<feature type="transmembrane region" description="Helical" evidence="1">
    <location>
        <begin position="29"/>
        <end position="50"/>
    </location>
</feature>
<comment type="caution">
    <text evidence="5">The sequence shown here is derived from an EMBL/GenBank/DDBJ whole genome shotgun (WGS) entry which is preliminary data.</text>
</comment>
<dbReference type="PANTHER" id="PTHR23028:SF53">
    <property type="entry name" value="ACYL_TRANSF_3 DOMAIN-CONTAINING PROTEIN"/>
    <property type="match status" value="1"/>
</dbReference>
<evidence type="ECO:0000313" key="4">
    <source>
        <dbReference type="EMBL" id="MDV6234824.1"/>
    </source>
</evidence>
<dbReference type="EC" id="2.3.1.-" evidence="4"/>
<dbReference type="InterPro" id="IPR050879">
    <property type="entry name" value="Acyltransferase_3"/>
</dbReference>
<dbReference type="EMBL" id="NPEF01000153">
    <property type="protein sequence ID" value="PJZ92282.1"/>
    <property type="molecule type" value="Genomic_DNA"/>
</dbReference>
<evidence type="ECO:0000259" key="3">
    <source>
        <dbReference type="Pfam" id="PF19040"/>
    </source>
</evidence>
<dbReference type="Proteomes" id="UP000232122">
    <property type="component" value="Unassembled WGS sequence"/>
</dbReference>
<feature type="transmembrane region" description="Helical" evidence="1">
    <location>
        <begin position="71"/>
        <end position="90"/>
    </location>
</feature>
<feature type="domain" description="Acyltransferase 3" evidence="2">
    <location>
        <begin position="4"/>
        <end position="331"/>
    </location>
</feature>
<feature type="transmembrane region" description="Helical" evidence="1">
    <location>
        <begin position="285"/>
        <end position="303"/>
    </location>
</feature>
<sequence>MHRKEIDGLRAIAVLAVILNHFDKKILPGGYLGVDVFYVLSGFVITSSLLDKRYVSFREYILGFWTRRVKRLAPALFLCVTATILLTFLFSSPQIAASFLSLHTGIAALFGLANLFLLGRATDYFSTIAELNAFTHTWSLGIEEQFYLVFPFMAWTSGLVLKKKNGGRNFLILLSFFSLISVVYYIKFSFTNPVKAFYLMPTRFWELASGSVSFLLSRKFENATNRNLSISDRTASVCLAALLFLFCLPQSGVHSEFAPLPAVLFAAFLLFAIGKRSLAAKLLSLKPFVFLGTISYSLYLWHWSVLSVSRWTIGVNLWTAPFQLILIFLFAAFSYQFVERPLRYADWPEFKIGPYLKIGPIGYFFLSAGLIASITVFVAIPFYAKGKLYLGTGASLVKKGVETLQEDDSRNGFVWKARSCILTSNDEVGKKILPENCSFGNFREAKRRFLVIGNSFSAAEIEMFKVLESSGNGAVMITSSWGAAPIPNVDNRGHWDEANRYYWNTVVPELIGKLRPEDVVIMINDGAPYSPETFTEASARNLGVLENGLEDFIRPLNDKGLFVVYQSANPMLRESSCTPDLATPQWWHVFGEPPCKYYSREKSLQRRKEYHELLMRLQNRRSNFFVLDLFDVFCPSEVCRFYDDKGVFLYRDEFSHPSVEAGTLSQPKLLETIRSIPFSKR</sequence>
<dbReference type="GO" id="GO:0016747">
    <property type="term" value="F:acyltransferase activity, transferring groups other than amino-acyl groups"/>
    <property type="evidence" value="ECO:0007669"/>
    <property type="project" value="InterPro"/>
</dbReference>
<keyword evidence="1" id="KW-0472">Membrane</keyword>
<feature type="transmembrane region" description="Helical" evidence="1">
    <location>
        <begin position="170"/>
        <end position="190"/>
    </location>
</feature>
<dbReference type="Pfam" id="PF01757">
    <property type="entry name" value="Acyl_transf_3"/>
    <property type="match status" value="1"/>
</dbReference>
<name>A0A2N0B6U3_9LEPT</name>
<reference evidence="5" key="1">
    <citation type="submission" date="2017-07" db="EMBL/GenBank/DDBJ databases">
        <title>Leptospira spp. isolated from tropical soils.</title>
        <authorList>
            <person name="Thibeaux R."/>
            <person name="Iraola G."/>
            <person name="Ferres I."/>
            <person name="Bierque E."/>
            <person name="Girault D."/>
            <person name="Soupe-Gilbert M.-E."/>
            <person name="Picardeau M."/>
            <person name="Goarant C."/>
        </authorList>
    </citation>
    <scope>NUCLEOTIDE SEQUENCE [LARGE SCALE GENOMIC DNA]</scope>
    <source>
        <strain evidence="5">ATI7-C-A5</strain>
    </source>
</reference>
<keyword evidence="4" id="KW-0808">Transferase</keyword>
<dbReference type="GO" id="GO:0016020">
    <property type="term" value="C:membrane"/>
    <property type="evidence" value="ECO:0007669"/>
    <property type="project" value="TreeGrafter"/>
</dbReference>
<reference evidence="4 6" key="2">
    <citation type="journal article" date="2018" name="Microb. Genom.">
        <title>Deciphering the unexplored Leptospira diversity from soils uncovers genomic evolution to virulence.</title>
        <authorList>
            <person name="Thibeaux R."/>
            <person name="Iraola G."/>
            <person name="Ferres I."/>
            <person name="Bierque E."/>
            <person name="Girault D."/>
            <person name="Soupe-Gilbert M.E."/>
            <person name="Picardeau M."/>
            <person name="Goarant C."/>
        </authorList>
    </citation>
    <scope>NUCLEOTIDE SEQUENCE [LARGE SCALE GENOMIC DNA]</scope>
    <source>
        <strain evidence="4 6">ATI7-C-A5</strain>
    </source>
</reference>
<feature type="domain" description="SGNH" evidence="3">
    <location>
        <begin position="432"/>
        <end position="662"/>
    </location>
</feature>
<keyword evidence="1" id="KW-0812">Transmembrane</keyword>
<dbReference type="PANTHER" id="PTHR23028">
    <property type="entry name" value="ACETYLTRANSFERASE"/>
    <property type="match status" value="1"/>
</dbReference>
<dbReference type="OrthoDB" id="9796461at2"/>
<proteinExistence type="predicted"/>